<evidence type="ECO:0000256" key="2">
    <source>
        <dbReference type="ARBA" id="ARBA00022448"/>
    </source>
</evidence>
<dbReference type="AlphaFoldDB" id="A0AAD9MQV4"/>
<sequence length="805" mass="89867">MFVAPSGEFNKNRTHQSDVTMADRVGDRIRSGTKTLNYDETLMFGRYSKELGAFARQSADEIRKQKENLQGRRAPPEPSSSFKYYTETKCVRCKRSGIPEMKTILRGVVLKEYLTLRTLISKIVGLCTSLGCGLPIGKEGPFVHVASIAATLLGKLITPFHGIFENQSRNSEMLAAACAVGVACTFAAPIGGVLFSIEVTATYFAVRNYWRGFYSAVCGAMVFRLLAVWFRNEETLTALFKTDLRQEFPFDSAELLAFSFVGIICGIAGALFVYTHRKFVEFIRKQKKVSNFLQQNRFLYPCIVTFITVSLMFPPGLGQFMAGHLSNHRAVNELFSNWTWSIREPENFKQAEILASWAGPQDNIFLTLALFTVVRFPMAALANTLPVPAGVFIPVFTIGAAFGRLVGEAMAVLFPEGFSGHLIIPAGYAIVGAAALSGSVTHTISTSVIVFELTGQMGHVLPCVIAVILSNAVAHRLQPSFYDSMILIKNLPYLPDIVFPPSDVDSHKVYVEDFMVRDVKCLTPASTYVHAIQLLEDHEYRTFPLVDSIENMLLLGSIHRAELHRLIDKQISEEAMDAFFEMLSRERIKLSHIKAAQQTPNVENASQEDTTVPPVHKPSQASQSSRRSRFSVSRVAEDEVQPTETKPEVFQRAESVTSDSSDFSDICYILDQLPTRKEDLTPEQLRLWENYQLLQKIDFDQCIIDRAPFQLVEGTSLFKVHSLFSLLSLHHSYVTNTGRLVGMVAMEEVRQAVQGQIQYRRNQPHKHSGCLQNESVYDGISKGPFQSFSAAPGKLHTVEEEISEA</sequence>
<evidence type="ECO:0000313" key="14">
    <source>
        <dbReference type="Proteomes" id="UP001208570"/>
    </source>
</evidence>
<accession>A0AAD9MQV4</accession>
<dbReference type="InterPro" id="IPR000644">
    <property type="entry name" value="CBS_dom"/>
</dbReference>
<protein>
    <recommendedName>
        <fullName evidence="10">Chloride channel protein</fullName>
    </recommendedName>
</protein>
<dbReference type="GO" id="GO:0005247">
    <property type="term" value="F:voltage-gated chloride channel activity"/>
    <property type="evidence" value="ECO:0007669"/>
    <property type="project" value="TreeGrafter"/>
</dbReference>
<evidence type="ECO:0000256" key="8">
    <source>
        <dbReference type="ARBA" id="ARBA00023214"/>
    </source>
</evidence>
<dbReference type="GO" id="GO:0005886">
    <property type="term" value="C:plasma membrane"/>
    <property type="evidence" value="ECO:0007669"/>
    <property type="project" value="TreeGrafter"/>
</dbReference>
<dbReference type="EMBL" id="JAODUP010000997">
    <property type="protein sequence ID" value="KAK2142090.1"/>
    <property type="molecule type" value="Genomic_DNA"/>
</dbReference>
<evidence type="ECO:0000256" key="11">
    <source>
        <dbReference type="SAM" id="MobiDB-lite"/>
    </source>
</evidence>
<dbReference type="InterPro" id="IPR050970">
    <property type="entry name" value="Cl_channel_volt-gated"/>
</dbReference>
<dbReference type="Gene3D" id="3.10.580.10">
    <property type="entry name" value="CBS-domain"/>
    <property type="match status" value="2"/>
</dbReference>
<evidence type="ECO:0000256" key="5">
    <source>
        <dbReference type="ARBA" id="ARBA00022989"/>
    </source>
</evidence>
<comment type="caution">
    <text evidence="10">Lacks conserved residue(s) required for the propagation of feature annotation.</text>
</comment>
<dbReference type="Pfam" id="PF00654">
    <property type="entry name" value="Voltage_CLC"/>
    <property type="match status" value="1"/>
</dbReference>
<keyword evidence="14" id="KW-1185">Reference proteome</keyword>
<keyword evidence="3 10" id="KW-0812">Transmembrane</keyword>
<reference evidence="13" key="1">
    <citation type="journal article" date="2023" name="Mol. Biol. Evol.">
        <title>Third-Generation Sequencing Reveals the Adaptive Role of the Epigenome in Three Deep-Sea Polychaetes.</title>
        <authorList>
            <person name="Perez M."/>
            <person name="Aroh O."/>
            <person name="Sun Y."/>
            <person name="Lan Y."/>
            <person name="Juniper S.K."/>
            <person name="Young C.R."/>
            <person name="Angers B."/>
            <person name="Qian P.Y."/>
        </authorList>
    </citation>
    <scope>NUCLEOTIDE SEQUENCE</scope>
    <source>
        <strain evidence="13">P08H-3</strain>
    </source>
</reference>
<feature type="transmembrane region" description="Helical" evidence="10">
    <location>
        <begin position="448"/>
        <end position="469"/>
    </location>
</feature>
<dbReference type="SUPFAM" id="SSF54631">
    <property type="entry name" value="CBS-domain pair"/>
    <property type="match status" value="1"/>
</dbReference>
<evidence type="ECO:0000256" key="4">
    <source>
        <dbReference type="ARBA" id="ARBA00022737"/>
    </source>
</evidence>
<evidence type="ECO:0000256" key="6">
    <source>
        <dbReference type="ARBA" id="ARBA00023065"/>
    </source>
</evidence>
<feature type="compositionally biased region" description="Low complexity" evidence="11">
    <location>
        <begin position="619"/>
        <end position="634"/>
    </location>
</feature>
<keyword evidence="8 10" id="KW-0868">Chloride</keyword>
<keyword evidence="9" id="KW-0129">CBS domain</keyword>
<evidence type="ECO:0000256" key="7">
    <source>
        <dbReference type="ARBA" id="ARBA00023136"/>
    </source>
</evidence>
<evidence type="ECO:0000256" key="1">
    <source>
        <dbReference type="ARBA" id="ARBA00004141"/>
    </source>
</evidence>
<organism evidence="13 14">
    <name type="scientific">Paralvinella palmiformis</name>
    <dbReference type="NCBI Taxonomy" id="53620"/>
    <lineage>
        <taxon>Eukaryota</taxon>
        <taxon>Metazoa</taxon>
        <taxon>Spiralia</taxon>
        <taxon>Lophotrochozoa</taxon>
        <taxon>Annelida</taxon>
        <taxon>Polychaeta</taxon>
        <taxon>Sedentaria</taxon>
        <taxon>Canalipalpata</taxon>
        <taxon>Terebellida</taxon>
        <taxon>Terebelliformia</taxon>
        <taxon>Alvinellidae</taxon>
        <taxon>Paralvinella</taxon>
    </lineage>
</organism>
<dbReference type="InterPro" id="IPR046342">
    <property type="entry name" value="CBS_dom_sf"/>
</dbReference>
<feature type="transmembrane region" description="Helical" evidence="10">
    <location>
        <begin position="389"/>
        <end position="406"/>
    </location>
</feature>
<keyword evidence="5 10" id="KW-1133">Transmembrane helix</keyword>
<feature type="transmembrane region" description="Helical" evidence="10">
    <location>
        <begin position="418"/>
        <end position="436"/>
    </location>
</feature>
<keyword evidence="7 10" id="KW-0472">Membrane</keyword>
<dbReference type="InterPro" id="IPR014743">
    <property type="entry name" value="Cl-channel_core"/>
</dbReference>
<keyword evidence="4" id="KW-0677">Repeat</keyword>
<feature type="domain" description="CBS" evidence="12">
    <location>
        <begin position="515"/>
        <end position="573"/>
    </location>
</feature>
<dbReference type="InterPro" id="IPR001807">
    <property type="entry name" value="ClC"/>
</dbReference>
<dbReference type="PANTHER" id="PTHR45720">
    <property type="entry name" value="CHLORIDE CHANNEL PROTEIN 2"/>
    <property type="match status" value="1"/>
</dbReference>
<dbReference type="Proteomes" id="UP001208570">
    <property type="component" value="Unassembled WGS sequence"/>
</dbReference>
<evidence type="ECO:0000256" key="10">
    <source>
        <dbReference type="RuleBase" id="RU361221"/>
    </source>
</evidence>
<feature type="region of interest" description="Disordered" evidence="11">
    <location>
        <begin position="596"/>
        <end position="654"/>
    </location>
</feature>
<gene>
    <name evidence="13" type="ORF">LSH36_997g02003</name>
</gene>
<evidence type="ECO:0000313" key="13">
    <source>
        <dbReference type="EMBL" id="KAK2142090.1"/>
    </source>
</evidence>
<evidence type="ECO:0000259" key="12">
    <source>
        <dbReference type="PROSITE" id="PS51371"/>
    </source>
</evidence>
<feature type="transmembrane region" description="Helical" evidence="10">
    <location>
        <begin position="255"/>
        <end position="277"/>
    </location>
</feature>
<dbReference type="PRINTS" id="PR00762">
    <property type="entry name" value="CLCHANNEL"/>
</dbReference>
<feature type="transmembrane region" description="Helical" evidence="10">
    <location>
        <begin position="209"/>
        <end position="230"/>
    </location>
</feature>
<comment type="similarity">
    <text evidence="10">Belongs to the chloride channel (TC 2.A.49) family.</text>
</comment>
<keyword evidence="2 10" id="KW-0813">Transport</keyword>
<feature type="compositionally biased region" description="Polar residues" evidence="11">
    <location>
        <begin position="596"/>
        <end position="610"/>
    </location>
</feature>
<dbReference type="PANTHER" id="PTHR45720:SF10">
    <property type="entry name" value="CHLORIDE CHANNEL PROTEIN 2"/>
    <property type="match status" value="1"/>
</dbReference>
<keyword evidence="6 10" id="KW-0406">Ion transport</keyword>
<evidence type="ECO:0000256" key="9">
    <source>
        <dbReference type="PROSITE-ProRule" id="PRU00703"/>
    </source>
</evidence>
<dbReference type="Gene3D" id="1.10.3080.10">
    <property type="entry name" value="Clc chloride channel"/>
    <property type="match status" value="1"/>
</dbReference>
<dbReference type="FunFam" id="1.10.3080.10:FF:000033">
    <property type="entry name" value="Chloride channel, voltage-sensitive 1"/>
    <property type="match status" value="1"/>
</dbReference>
<feature type="transmembrane region" description="Helical" evidence="10">
    <location>
        <begin position="298"/>
        <end position="317"/>
    </location>
</feature>
<proteinExistence type="inferred from homology"/>
<dbReference type="CDD" id="cd03683">
    <property type="entry name" value="ClC_1_like"/>
    <property type="match status" value="1"/>
</dbReference>
<name>A0AAD9MQV4_9ANNE</name>
<evidence type="ECO:0000256" key="3">
    <source>
        <dbReference type="ARBA" id="ARBA00022692"/>
    </source>
</evidence>
<dbReference type="SUPFAM" id="SSF81340">
    <property type="entry name" value="Clc chloride channel"/>
    <property type="match status" value="1"/>
</dbReference>
<comment type="caution">
    <text evidence="13">The sequence shown here is derived from an EMBL/GenBank/DDBJ whole genome shotgun (WGS) entry which is preliminary data.</text>
</comment>
<comment type="subcellular location">
    <subcellularLocation>
        <location evidence="1 10">Membrane</location>
        <topology evidence="1 10">Multi-pass membrane protein</topology>
    </subcellularLocation>
</comment>
<dbReference type="Pfam" id="PF00571">
    <property type="entry name" value="CBS"/>
    <property type="match status" value="1"/>
</dbReference>
<dbReference type="PROSITE" id="PS51371">
    <property type="entry name" value="CBS"/>
    <property type="match status" value="1"/>
</dbReference>
<feature type="transmembrane region" description="Helical" evidence="10">
    <location>
        <begin position="173"/>
        <end position="197"/>
    </location>
</feature>